<name>A0A2P5B8L2_PARAD</name>
<protein>
    <submittedName>
        <fullName evidence="1">Uncharacterized protein</fullName>
    </submittedName>
</protein>
<accession>A0A2P5B8L2</accession>
<comment type="caution">
    <text evidence="1">The sequence shown here is derived from an EMBL/GenBank/DDBJ whole genome shotgun (WGS) entry which is preliminary data.</text>
</comment>
<sequence>MKDSFPFHHRVLPTVDHKNSGTDRGRRGVLTRFPILESLMDHMDGLEYALCLIPFISAV</sequence>
<dbReference type="Proteomes" id="UP000237105">
    <property type="component" value="Unassembled WGS sequence"/>
</dbReference>
<evidence type="ECO:0000313" key="1">
    <source>
        <dbReference type="EMBL" id="PON45143.1"/>
    </source>
</evidence>
<dbReference type="EMBL" id="JXTB01000336">
    <property type="protein sequence ID" value="PON45143.1"/>
    <property type="molecule type" value="Genomic_DNA"/>
</dbReference>
<gene>
    <name evidence="1" type="ORF">PanWU01x14_260880</name>
</gene>
<evidence type="ECO:0000313" key="2">
    <source>
        <dbReference type="Proteomes" id="UP000237105"/>
    </source>
</evidence>
<dbReference type="AlphaFoldDB" id="A0A2P5B8L2"/>
<proteinExistence type="predicted"/>
<reference evidence="2" key="1">
    <citation type="submission" date="2016-06" db="EMBL/GenBank/DDBJ databases">
        <title>Parallel loss of symbiosis genes in relatives of nitrogen-fixing non-legume Parasponia.</title>
        <authorList>
            <person name="Van Velzen R."/>
            <person name="Holmer R."/>
            <person name="Bu F."/>
            <person name="Rutten L."/>
            <person name="Van Zeijl A."/>
            <person name="Liu W."/>
            <person name="Santuari L."/>
            <person name="Cao Q."/>
            <person name="Sharma T."/>
            <person name="Shen D."/>
            <person name="Roswanjaya Y."/>
            <person name="Wardhani T."/>
            <person name="Kalhor M.S."/>
            <person name="Jansen J."/>
            <person name="Van den Hoogen J."/>
            <person name="Gungor B."/>
            <person name="Hartog M."/>
            <person name="Hontelez J."/>
            <person name="Verver J."/>
            <person name="Yang W.-C."/>
            <person name="Schijlen E."/>
            <person name="Repin R."/>
            <person name="Schilthuizen M."/>
            <person name="Schranz E."/>
            <person name="Heidstra R."/>
            <person name="Miyata K."/>
            <person name="Fedorova E."/>
            <person name="Kohlen W."/>
            <person name="Bisseling T."/>
            <person name="Smit S."/>
            <person name="Geurts R."/>
        </authorList>
    </citation>
    <scope>NUCLEOTIDE SEQUENCE [LARGE SCALE GENOMIC DNA]</scope>
    <source>
        <strain evidence="2">cv. WU1-14</strain>
    </source>
</reference>
<organism evidence="1 2">
    <name type="scientific">Parasponia andersonii</name>
    <name type="common">Sponia andersonii</name>
    <dbReference type="NCBI Taxonomy" id="3476"/>
    <lineage>
        <taxon>Eukaryota</taxon>
        <taxon>Viridiplantae</taxon>
        <taxon>Streptophyta</taxon>
        <taxon>Embryophyta</taxon>
        <taxon>Tracheophyta</taxon>
        <taxon>Spermatophyta</taxon>
        <taxon>Magnoliopsida</taxon>
        <taxon>eudicotyledons</taxon>
        <taxon>Gunneridae</taxon>
        <taxon>Pentapetalae</taxon>
        <taxon>rosids</taxon>
        <taxon>fabids</taxon>
        <taxon>Rosales</taxon>
        <taxon>Cannabaceae</taxon>
        <taxon>Parasponia</taxon>
    </lineage>
</organism>
<keyword evidence="2" id="KW-1185">Reference proteome</keyword>